<dbReference type="OrthoDB" id="7058484at2"/>
<dbReference type="RefSeq" id="WP_073581713.1">
    <property type="nucleotide sequence ID" value="NZ_AP024897.1"/>
</dbReference>
<evidence type="ECO:0000313" key="3">
    <source>
        <dbReference type="Proteomes" id="UP000184600"/>
    </source>
</evidence>
<sequence>MESAIKEKTSSSSFSLILEHNRNEMEKIEALSKKPITATPRNILFGLMIFVLVLLLGAFAIQIISGVIALITLIISTAVIFLGLRFLKSMDPFIRQKTQNILINKMTQEARKNAIAQLDNQVIKNAERLNIARTARNKMGATIESLKSQIHEKNAGKPIYERKKEILSRVQTAYDQVLVNLDHAAKANQAFEEKVKEYKDMEAFAAQASEAMKYFRNTGDTQLEDMLSLEAFNQIESDFNTALIDIENNVRDMSIDLD</sequence>
<keyword evidence="1" id="KW-1133">Transmembrane helix</keyword>
<evidence type="ECO:0000256" key="1">
    <source>
        <dbReference type="SAM" id="Phobius"/>
    </source>
</evidence>
<keyword evidence="3" id="KW-1185">Reference proteome</keyword>
<dbReference type="Proteomes" id="UP000184600">
    <property type="component" value="Unassembled WGS sequence"/>
</dbReference>
<feature type="transmembrane region" description="Helical" evidence="1">
    <location>
        <begin position="43"/>
        <end position="61"/>
    </location>
</feature>
<name>A0A1M7YTZ9_9VIBR</name>
<accession>A0A1M7YTZ9</accession>
<proteinExistence type="predicted"/>
<reference evidence="3" key="1">
    <citation type="submission" date="2016-12" db="EMBL/GenBank/DDBJ databases">
        <authorList>
            <person name="Rodrigo-Torres L."/>
            <person name="Arahal R.D."/>
            <person name="Lucena T."/>
        </authorList>
    </citation>
    <scope>NUCLEOTIDE SEQUENCE [LARGE SCALE GENOMIC DNA]</scope>
</reference>
<keyword evidence="1" id="KW-0812">Transmembrane</keyword>
<evidence type="ECO:0000313" key="2">
    <source>
        <dbReference type="EMBL" id="SHO56085.1"/>
    </source>
</evidence>
<dbReference type="AlphaFoldDB" id="A0A1M7YTZ9"/>
<organism evidence="2 3">
    <name type="scientific">Vibrio quintilis</name>
    <dbReference type="NCBI Taxonomy" id="1117707"/>
    <lineage>
        <taxon>Bacteria</taxon>
        <taxon>Pseudomonadati</taxon>
        <taxon>Pseudomonadota</taxon>
        <taxon>Gammaproteobacteria</taxon>
        <taxon>Vibrionales</taxon>
        <taxon>Vibrionaceae</taxon>
        <taxon>Vibrio</taxon>
    </lineage>
</organism>
<feature type="transmembrane region" description="Helical" evidence="1">
    <location>
        <begin position="67"/>
        <end position="87"/>
    </location>
</feature>
<keyword evidence="1" id="KW-0472">Membrane</keyword>
<protein>
    <submittedName>
        <fullName evidence="2">Uncharacterized protein</fullName>
    </submittedName>
</protein>
<dbReference type="STRING" id="1117707.VQ7734_01848"/>
<gene>
    <name evidence="2" type="ORF">VQ7734_01848</name>
</gene>
<dbReference type="EMBL" id="FRFG01000020">
    <property type="protein sequence ID" value="SHO56085.1"/>
    <property type="molecule type" value="Genomic_DNA"/>
</dbReference>